<dbReference type="SMR" id="A0A3B6PEI6"/>
<keyword evidence="6 12" id="KW-0812">Transmembrane</keyword>
<sequence length="924" mass="102980">MDHSPAKFVLLLMAAAATWSSVFPVADARSAHAVAAGCIPRERDALLAFKHGVNDTEDDLVSWHEGNQDCCRWEGVTCDNATGHVVELDLGWWTSFLVGQISPSLLSPEHLESLDLAYTGLCDHAHRLPELLGSFKNLRHVDLSDTLCHGEAPPQLGNLSKLEYLDLSVPAITQERDLKDISWLTRLPLLSYLDLSCLDLSSVVDWPLVVSMIPSLEYLDLSNCSLPSAARSLPHLYTTNLKYLDLSRNYFGHPVASCWFWNITSLEYLHLSNTNLHGPLPDALGNMTSLQWLDLSNMGNRTTMTVELGNLCDLGTLRLDRSLSSGNITEFLEKLPKCWSNRLQELTLKSNNMFGKLMNSMGQLNNLTMLDLSHNNITGTIPIGIDKCSYLWHYDLSYNHLIGAIPSWLGNCTRLWYLSLSNNLLTGHIPHGFASCAALLTLDISDNHLSGAIPPGLGNCTNLGQLYLSSNHLTGHVPSKIGMLGHLFDLDLSNNNLDGMITEEHLLGLKNLEHMDLSHNSFSGPLPSHFGSRLLVELSLSYNYFSGPIPKYICQLEFLLVLELSYNSLEGELPRCSHESSLVYLLLSNNNFSGKFPSSARNYSRLAFLDLSRNNFYGTLPSWIVELVNLKYLQLSHNLLHGDIPSTVTNLYCLRHLNLAKNIISGVIPCSLSKLTAMTQANSTKHGTHKSCRSNNYGVMKNEVLLVVMKRQELKYGIIGFFDVLSIDLSLDNLVGRIPEELTSLNGLLNLNLSWNHLSGQIPAEIGAMKSIESLDLSRNNLYDDIPASLSNLTYLSSLDLSYNNFTGRIPLGNQLDTIYSENPSIYAGNIGLCGPPLERNCSGNNGLEHVNQQKSEKVYELLLSFYFGLGSGFVAGLWVVFCTLLFNKTWRVSYFRLFDKLYDNAYVFVVVIWRMINFKETTS</sequence>
<evidence type="ECO:0000256" key="8">
    <source>
        <dbReference type="ARBA" id="ARBA00022737"/>
    </source>
</evidence>
<reference evidence="15" key="2">
    <citation type="submission" date="2018-10" db="UniProtKB">
        <authorList>
            <consortium name="EnsemblPlants"/>
        </authorList>
    </citation>
    <scope>IDENTIFICATION</scope>
</reference>
<dbReference type="GeneID" id="123133147"/>
<keyword evidence="3" id="KW-1003">Cell membrane</keyword>
<keyword evidence="4" id="KW-0433">Leucine-rich repeat</keyword>
<dbReference type="Gramene" id="TraesCS6B02G020400.1">
    <property type="protein sequence ID" value="TraesCS6B02G020400.1.cds1"/>
    <property type="gene ID" value="TraesCS6B02G020400"/>
</dbReference>
<evidence type="ECO:0000256" key="3">
    <source>
        <dbReference type="ARBA" id="ARBA00022475"/>
    </source>
</evidence>
<proteinExistence type="inferred from homology"/>
<dbReference type="GO" id="GO:0005886">
    <property type="term" value="C:plasma membrane"/>
    <property type="evidence" value="ECO:0007669"/>
    <property type="project" value="UniProtKB-SubCell"/>
</dbReference>
<dbReference type="Pfam" id="PF13855">
    <property type="entry name" value="LRR_8"/>
    <property type="match status" value="4"/>
</dbReference>
<dbReference type="Gramene" id="TraesCS6B03G0047600.1">
    <property type="protein sequence ID" value="TraesCS6B03G0047600.1.CDS1"/>
    <property type="gene ID" value="TraesCS6B03G0047600"/>
</dbReference>
<dbReference type="PANTHER" id="PTHR48063">
    <property type="entry name" value="LRR RECEPTOR-LIKE KINASE"/>
    <property type="match status" value="1"/>
</dbReference>
<dbReference type="Gene3D" id="3.80.10.10">
    <property type="entry name" value="Ribonuclease Inhibitor"/>
    <property type="match status" value="4"/>
</dbReference>
<evidence type="ECO:0000256" key="1">
    <source>
        <dbReference type="ARBA" id="ARBA00004251"/>
    </source>
</evidence>
<protein>
    <recommendedName>
        <fullName evidence="14">Leucine-rich repeat-containing N-terminal plant-type domain-containing protein</fullName>
    </recommendedName>
</protein>
<feature type="signal peptide" evidence="13">
    <location>
        <begin position="1"/>
        <end position="20"/>
    </location>
</feature>
<dbReference type="FunFam" id="3.80.10.10:FF:000041">
    <property type="entry name" value="LRR receptor-like serine/threonine-protein kinase ERECTA"/>
    <property type="match status" value="2"/>
</dbReference>
<dbReference type="KEGG" id="taes:123133147"/>
<keyword evidence="11" id="KW-0325">Glycoprotein</keyword>
<evidence type="ECO:0000256" key="5">
    <source>
        <dbReference type="ARBA" id="ARBA00022626"/>
    </source>
</evidence>
<evidence type="ECO:0000256" key="11">
    <source>
        <dbReference type="ARBA" id="ARBA00023180"/>
    </source>
</evidence>
<evidence type="ECO:0000259" key="14">
    <source>
        <dbReference type="Pfam" id="PF08263"/>
    </source>
</evidence>
<evidence type="ECO:0000313" key="16">
    <source>
        <dbReference type="Proteomes" id="UP000019116"/>
    </source>
</evidence>
<dbReference type="SUPFAM" id="SSF52047">
    <property type="entry name" value="RNI-like"/>
    <property type="match status" value="1"/>
</dbReference>
<keyword evidence="9 12" id="KW-1133">Transmembrane helix</keyword>
<feature type="chain" id="PRO_5043178779" description="Leucine-rich repeat-containing N-terminal plant-type domain-containing protein" evidence="13">
    <location>
        <begin position="21"/>
        <end position="924"/>
    </location>
</feature>
<comment type="similarity">
    <text evidence="2">Belongs to the RLP family.</text>
</comment>
<evidence type="ECO:0000256" key="10">
    <source>
        <dbReference type="ARBA" id="ARBA00023136"/>
    </source>
</evidence>
<dbReference type="OrthoDB" id="773329at2759"/>
<evidence type="ECO:0000313" key="15">
    <source>
        <dbReference type="EnsemblPlants" id="TraesCS6B02G020400.1.cds1"/>
    </source>
</evidence>
<dbReference type="PRINTS" id="PR00019">
    <property type="entry name" value="LEURICHRPT"/>
</dbReference>
<dbReference type="InterPro" id="IPR046956">
    <property type="entry name" value="RLP23-like"/>
</dbReference>
<dbReference type="InterPro" id="IPR001611">
    <property type="entry name" value="Leu-rich_rpt"/>
</dbReference>
<evidence type="ECO:0000256" key="12">
    <source>
        <dbReference type="SAM" id="Phobius"/>
    </source>
</evidence>
<evidence type="ECO:0000256" key="7">
    <source>
        <dbReference type="ARBA" id="ARBA00022729"/>
    </source>
</evidence>
<evidence type="ECO:0000256" key="9">
    <source>
        <dbReference type="ARBA" id="ARBA00022989"/>
    </source>
</evidence>
<keyword evidence="5" id="KW-1070">Brassinosteroid signaling pathway</keyword>
<gene>
    <name evidence="15" type="primary">LOC123133147</name>
</gene>
<reference evidence="15" key="1">
    <citation type="submission" date="2018-08" db="EMBL/GenBank/DDBJ databases">
        <authorList>
            <person name="Rossello M."/>
        </authorList>
    </citation>
    <scope>NUCLEOTIDE SEQUENCE [LARGE SCALE GENOMIC DNA]</scope>
    <source>
        <strain evidence="15">cv. Chinese Spring</strain>
    </source>
</reference>
<dbReference type="STRING" id="4565.A0A3B6PEI6"/>
<keyword evidence="8" id="KW-0677">Repeat</keyword>
<name>A0A3B6PEI6_WHEAT</name>
<organism evidence="15">
    <name type="scientific">Triticum aestivum</name>
    <name type="common">Wheat</name>
    <dbReference type="NCBI Taxonomy" id="4565"/>
    <lineage>
        <taxon>Eukaryota</taxon>
        <taxon>Viridiplantae</taxon>
        <taxon>Streptophyta</taxon>
        <taxon>Embryophyta</taxon>
        <taxon>Tracheophyta</taxon>
        <taxon>Spermatophyta</taxon>
        <taxon>Magnoliopsida</taxon>
        <taxon>Liliopsida</taxon>
        <taxon>Poales</taxon>
        <taxon>Poaceae</taxon>
        <taxon>BOP clade</taxon>
        <taxon>Pooideae</taxon>
        <taxon>Triticodae</taxon>
        <taxon>Triticeae</taxon>
        <taxon>Triticinae</taxon>
        <taxon>Triticum</taxon>
    </lineage>
</organism>
<comment type="subcellular location">
    <subcellularLocation>
        <location evidence="1">Cell membrane</location>
        <topology evidence="1">Single-pass type I membrane protein</topology>
    </subcellularLocation>
</comment>
<evidence type="ECO:0000256" key="13">
    <source>
        <dbReference type="SAM" id="SignalP"/>
    </source>
</evidence>
<dbReference type="FunFam" id="3.80.10.10:FF:000111">
    <property type="entry name" value="LRR receptor-like serine/threonine-protein kinase ERECTA"/>
    <property type="match status" value="1"/>
</dbReference>
<dbReference type="FunFam" id="3.80.10.10:FF:000649">
    <property type="entry name" value="Leucine Rich Repeat family protein"/>
    <property type="match status" value="1"/>
</dbReference>
<dbReference type="InterPro" id="IPR003591">
    <property type="entry name" value="Leu-rich_rpt_typical-subtyp"/>
</dbReference>
<dbReference type="Proteomes" id="UP000019116">
    <property type="component" value="Chromosome 6B"/>
</dbReference>
<dbReference type="SMART" id="SM00369">
    <property type="entry name" value="LRR_TYP"/>
    <property type="match status" value="8"/>
</dbReference>
<dbReference type="AlphaFoldDB" id="A0A3B6PEI6"/>
<dbReference type="FunFam" id="3.80.10.10:FF:000095">
    <property type="entry name" value="LRR receptor-like serine/threonine-protein kinase GSO1"/>
    <property type="match status" value="1"/>
</dbReference>
<dbReference type="SUPFAM" id="SSF52058">
    <property type="entry name" value="L domain-like"/>
    <property type="match status" value="2"/>
</dbReference>
<feature type="domain" description="Leucine-rich repeat-containing N-terminal plant-type" evidence="14">
    <location>
        <begin position="41"/>
        <end position="79"/>
    </location>
</feature>
<dbReference type="Pfam" id="PF08263">
    <property type="entry name" value="LRRNT_2"/>
    <property type="match status" value="1"/>
</dbReference>
<feature type="transmembrane region" description="Helical" evidence="12">
    <location>
        <begin position="862"/>
        <end position="887"/>
    </location>
</feature>
<keyword evidence="16" id="KW-1185">Reference proteome</keyword>
<dbReference type="InterPro" id="IPR013210">
    <property type="entry name" value="LRR_N_plant-typ"/>
</dbReference>
<evidence type="ECO:0000256" key="4">
    <source>
        <dbReference type="ARBA" id="ARBA00022614"/>
    </source>
</evidence>
<accession>A0A3B6PEI6</accession>
<evidence type="ECO:0000256" key="6">
    <source>
        <dbReference type="ARBA" id="ARBA00022692"/>
    </source>
</evidence>
<dbReference type="GO" id="GO:0009742">
    <property type="term" value="P:brassinosteroid mediated signaling pathway"/>
    <property type="evidence" value="ECO:0007669"/>
    <property type="project" value="UniProtKB-KW"/>
</dbReference>
<dbReference type="PANTHER" id="PTHR48063:SF95">
    <property type="entry name" value="OS11G0564900 PROTEIN"/>
    <property type="match status" value="1"/>
</dbReference>
<dbReference type="Pfam" id="PF00560">
    <property type="entry name" value="LRR_1"/>
    <property type="match status" value="7"/>
</dbReference>
<dbReference type="RefSeq" id="XP_044408620.1">
    <property type="nucleotide sequence ID" value="XM_044552685.1"/>
</dbReference>
<keyword evidence="7 13" id="KW-0732">Signal</keyword>
<keyword evidence="10 12" id="KW-0472">Membrane</keyword>
<dbReference type="GO" id="GO:0004672">
    <property type="term" value="F:protein kinase activity"/>
    <property type="evidence" value="ECO:0000318"/>
    <property type="project" value="GO_Central"/>
</dbReference>
<evidence type="ECO:0000256" key="2">
    <source>
        <dbReference type="ARBA" id="ARBA00009592"/>
    </source>
</evidence>
<dbReference type="InterPro" id="IPR032675">
    <property type="entry name" value="LRR_dom_sf"/>
</dbReference>
<dbReference type="EnsemblPlants" id="TraesCS6B02G020400.1">
    <property type="protein sequence ID" value="TraesCS6B02G020400.1.cds1"/>
    <property type="gene ID" value="TraesCS6B02G020400"/>
</dbReference>